<dbReference type="Proteomes" id="UP000061382">
    <property type="component" value="Chromosome"/>
</dbReference>
<evidence type="ECO:0000256" key="1">
    <source>
        <dbReference type="SAM" id="MobiDB-lite"/>
    </source>
</evidence>
<evidence type="ECO:0000313" key="3">
    <source>
        <dbReference type="Proteomes" id="UP000061382"/>
    </source>
</evidence>
<protein>
    <submittedName>
        <fullName evidence="2">Uncharacterized protein</fullName>
    </submittedName>
</protein>
<dbReference type="PATRIC" id="fig|512763.3.peg.3455"/>
<dbReference type="RefSeq" id="WP_062544696.1">
    <property type="nucleotide sequence ID" value="NZ_CP012643.1"/>
</dbReference>
<keyword evidence="3" id="KW-1185">Reference proteome</keyword>
<dbReference type="KEGG" id="rti:DC20_15720"/>
<feature type="region of interest" description="Disordered" evidence="1">
    <location>
        <begin position="1"/>
        <end position="21"/>
    </location>
</feature>
<dbReference type="EMBL" id="CP012643">
    <property type="protein sequence ID" value="ALJ00150.1"/>
    <property type="molecule type" value="Genomic_DNA"/>
</dbReference>
<dbReference type="AlphaFoldDB" id="A0A0P0C4Q9"/>
<gene>
    <name evidence="2" type="ORF">DC20_15720</name>
</gene>
<dbReference type="OrthoDB" id="9805202at2"/>
<sequence>MPRYTSSTVDNDALEPEINGSAVNRIGEQEYFPEKVEKSVGVNRRRGIQKDKFLFKTPSLRVEANFAKTPFRTTKENEAGDDISKKYHGKLGAAAAAE</sequence>
<reference evidence="2 3" key="1">
    <citation type="submission" date="2015-08" db="EMBL/GenBank/DDBJ databases">
        <title>Complete genome sequence of Rufibacter tibetensis strain 1351t, a radiation-resistant bacterium from tibet plateau.</title>
        <authorList>
            <person name="Dai J."/>
        </authorList>
    </citation>
    <scope>NUCLEOTIDE SEQUENCE [LARGE SCALE GENOMIC DNA]</scope>
    <source>
        <strain evidence="2 3">1351</strain>
    </source>
</reference>
<name>A0A0P0C4Q9_9BACT</name>
<accession>A0A0P0C4Q9</accession>
<evidence type="ECO:0000313" key="2">
    <source>
        <dbReference type="EMBL" id="ALJ00150.1"/>
    </source>
</evidence>
<organism evidence="2 3">
    <name type="scientific">Rufibacter tibetensis</name>
    <dbReference type="NCBI Taxonomy" id="512763"/>
    <lineage>
        <taxon>Bacteria</taxon>
        <taxon>Pseudomonadati</taxon>
        <taxon>Bacteroidota</taxon>
        <taxon>Cytophagia</taxon>
        <taxon>Cytophagales</taxon>
        <taxon>Hymenobacteraceae</taxon>
        <taxon>Rufibacter</taxon>
    </lineage>
</organism>
<proteinExistence type="predicted"/>
<feature type="compositionally biased region" description="Polar residues" evidence="1">
    <location>
        <begin position="1"/>
        <end position="10"/>
    </location>
</feature>